<dbReference type="eggNOG" id="arCOG02827">
    <property type="taxonomic scope" value="Archaea"/>
</dbReference>
<dbReference type="Proteomes" id="UP000008136">
    <property type="component" value="Chromosome"/>
</dbReference>
<dbReference type="GeneID" id="10394725"/>
<dbReference type="Pfam" id="PF23600">
    <property type="entry name" value="CdpA_N"/>
    <property type="match status" value="1"/>
</dbReference>
<feature type="domain" description="Cell division protein A N-terminal" evidence="3">
    <location>
        <begin position="3"/>
        <end position="122"/>
    </location>
</feature>
<gene>
    <name evidence="4" type="ordered locus">Arcve_1600</name>
</gene>
<evidence type="ECO:0000313" key="4">
    <source>
        <dbReference type="EMBL" id="AEA47600.1"/>
    </source>
</evidence>
<keyword evidence="5" id="KW-1185">Reference proteome</keyword>
<feature type="coiled-coil region" evidence="1">
    <location>
        <begin position="215"/>
        <end position="242"/>
    </location>
</feature>
<keyword evidence="2" id="KW-0812">Transmembrane</keyword>
<evidence type="ECO:0000259" key="3">
    <source>
        <dbReference type="Pfam" id="PF23600"/>
    </source>
</evidence>
<keyword evidence="2" id="KW-0472">Membrane</keyword>
<name>F2KPS2_ARCVS</name>
<sequence length="250" mass="28489">MRKKDYYTPSLLFAIGVCLLFIGLLLIGLFRLNRRSEPFEVELTFTIVGLAVPLALYGINAMYGFRRYKPATLAGFAATISAVLLFIVLYPENWYYPQVIYVAVLYALGLVLFFSSSFAEAVMRIIEGTKTIRTTYTERKKLEKKIDTDIDYEEAKIIVPKFEDSALDLKIVEPKADIKVGKVLQERRGRVVKIKDTVPEANELIKVSTGKLRIKKAEVNDVNEASKILKMLEEEKLKKEDKKKFKLFGG</sequence>
<proteinExistence type="predicted"/>
<keyword evidence="1" id="KW-0175">Coiled coil</keyword>
<evidence type="ECO:0000256" key="1">
    <source>
        <dbReference type="SAM" id="Coils"/>
    </source>
</evidence>
<dbReference type="HOGENOM" id="CLU_101652_0_0_2"/>
<accession>F2KPS2</accession>
<dbReference type="OrthoDB" id="125273at2157"/>
<keyword evidence="2" id="KW-1133">Transmembrane helix</keyword>
<feature type="transmembrane region" description="Helical" evidence="2">
    <location>
        <begin position="43"/>
        <end position="59"/>
    </location>
</feature>
<dbReference type="EMBL" id="CP002588">
    <property type="protein sequence ID" value="AEA47600.1"/>
    <property type="molecule type" value="Genomic_DNA"/>
</dbReference>
<reference evidence="4 5" key="1">
    <citation type="submission" date="2011-03" db="EMBL/GenBank/DDBJ databases">
        <title>The complete genome of Archaeoglobus veneficus SNP6.</title>
        <authorList>
            <consortium name="US DOE Joint Genome Institute (JGI-PGF)"/>
            <person name="Lucas S."/>
            <person name="Copeland A."/>
            <person name="Lapidus A."/>
            <person name="Bruce D."/>
            <person name="Goodwin L."/>
            <person name="Pitluck S."/>
            <person name="Kyrpides N."/>
            <person name="Mavromatis K."/>
            <person name="Pagani I."/>
            <person name="Ivanova N."/>
            <person name="Mikhailova N."/>
            <person name="Lu M."/>
            <person name="Detter J.C."/>
            <person name="Tapia R."/>
            <person name="Han C."/>
            <person name="Land M."/>
            <person name="Hauser L."/>
            <person name="Markowitz V."/>
            <person name="Cheng J.-F."/>
            <person name="Hugenholtz P."/>
            <person name="Woyke T."/>
            <person name="Wu D."/>
            <person name="Spring S."/>
            <person name="Brambilla E."/>
            <person name="Klenk H.-P."/>
            <person name="Eisen J.A."/>
        </authorList>
    </citation>
    <scope>NUCLEOTIDE SEQUENCE [LARGE SCALE GENOMIC DNA]</scope>
    <source>
        <strain>SNP6</strain>
    </source>
</reference>
<dbReference type="InterPro" id="IPR055563">
    <property type="entry name" value="CdpA_N"/>
</dbReference>
<feature type="transmembrane region" description="Helical" evidence="2">
    <location>
        <begin position="95"/>
        <end position="114"/>
    </location>
</feature>
<evidence type="ECO:0000256" key="2">
    <source>
        <dbReference type="SAM" id="Phobius"/>
    </source>
</evidence>
<dbReference type="STRING" id="693661.Arcve_1600"/>
<dbReference type="KEGG" id="ave:Arcve_1600"/>
<dbReference type="AlphaFoldDB" id="F2KPS2"/>
<evidence type="ECO:0000313" key="5">
    <source>
        <dbReference type="Proteomes" id="UP000008136"/>
    </source>
</evidence>
<organism evidence="4 5">
    <name type="scientific">Archaeoglobus veneficus (strain DSM 11195 / SNP6)</name>
    <dbReference type="NCBI Taxonomy" id="693661"/>
    <lineage>
        <taxon>Archaea</taxon>
        <taxon>Methanobacteriati</taxon>
        <taxon>Methanobacteriota</taxon>
        <taxon>Archaeoglobi</taxon>
        <taxon>Archaeoglobales</taxon>
        <taxon>Archaeoglobaceae</taxon>
        <taxon>Archaeoglobus</taxon>
    </lineage>
</organism>
<protein>
    <recommendedName>
        <fullName evidence="3">Cell division protein A N-terminal domain-containing protein</fullName>
    </recommendedName>
</protein>
<feature type="transmembrane region" description="Helical" evidence="2">
    <location>
        <begin position="12"/>
        <end position="31"/>
    </location>
</feature>
<dbReference type="RefSeq" id="WP_013684257.1">
    <property type="nucleotide sequence ID" value="NC_015320.1"/>
</dbReference>
<feature type="transmembrane region" description="Helical" evidence="2">
    <location>
        <begin position="71"/>
        <end position="89"/>
    </location>
</feature>